<accession>A0A3P3RC49</accession>
<evidence type="ECO:0000313" key="2">
    <source>
        <dbReference type="EMBL" id="RRJ31031.1"/>
    </source>
</evidence>
<evidence type="ECO:0000256" key="1">
    <source>
        <dbReference type="SAM" id="Phobius"/>
    </source>
</evidence>
<proteinExistence type="predicted"/>
<feature type="transmembrane region" description="Helical" evidence="1">
    <location>
        <begin position="49"/>
        <end position="70"/>
    </location>
</feature>
<feature type="transmembrane region" description="Helical" evidence="1">
    <location>
        <begin position="82"/>
        <end position="102"/>
    </location>
</feature>
<dbReference type="Proteomes" id="UP000282322">
    <property type="component" value="Unassembled WGS sequence"/>
</dbReference>
<keyword evidence="1" id="KW-0812">Transmembrane</keyword>
<protein>
    <submittedName>
        <fullName evidence="2">Uncharacterized protein</fullName>
    </submittedName>
</protein>
<evidence type="ECO:0000313" key="3">
    <source>
        <dbReference type="Proteomes" id="UP000282322"/>
    </source>
</evidence>
<dbReference type="AlphaFoldDB" id="A0A3P3RC49"/>
<keyword evidence="1" id="KW-0472">Membrane</keyword>
<dbReference type="RefSeq" id="WP_124954689.1">
    <property type="nucleotide sequence ID" value="NZ_RRCH01000017.1"/>
</dbReference>
<sequence length="110" mass="11530">MVRSGTAPDARTTAPVILPGVVLLLLDRIDLPIGISKAEQMLCSSGFNIGQLVVLGLGMISAYFLLKAVIRAVNRQVRGGAYSLVAGILPLCIPTALTVLGVDTTCLLPW</sequence>
<keyword evidence="1" id="KW-1133">Transmembrane helix</keyword>
<organism evidence="2 3">
    <name type="scientific">Halocatena pleomorpha</name>
    <dbReference type="NCBI Taxonomy" id="1785090"/>
    <lineage>
        <taxon>Archaea</taxon>
        <taxon>Methanobacteriati</taxon>
        <taxon>Methanobacteriota</taxon>
        <taxon>Stenosarchaea group</taxon>
        <taxon>Halobacteria</taxon>
        <taxon>Halobacteriales</taxon>
        <taxon>Natronomonadaceae</taxon>
        <taxon>Halocatena</taxon>
    </lineage>
</organism>
<reference evidence="2 3" key="1">
    <citation type="submission" date="2018-11" db="EMBL/GenBank/DDBJ databases">
        <title>Taxonoimc description of Halomarina strain SPP-AMP-1.</title>
        <authorList>
            <person name="Pal Y."/>
            <person name="Srinivasana K."/>
            <person name="Verma A."/>
            <person name="Kumar P."/>
        </authorList>
    </citation>
    <scope>NUCLEOTIDE SEQUENCE [LARGE SCALE GENOMIC DNA]</scope>
    <source>
        <strain evidence="2 3">SPP-AMP-1</strain>
    </source>
</reference>
<comment type="caution">
    <text evidence="2">The sequence shown here is derived from an EMBL/GenBank/DDBJ whole genome shotgun (WGS) entry which is preliminary data.</text>
</comment>
<dbReference type="EMBL" id="RRCH01000017">
    <property type="protein sequence ID" value="RRJ31031.1"/>
    <property type="molecule type" value="Genomic_DNA"/>
</dbReference>
<name>A0A3P3RC49_9EURY</name>
<keyword evidence="3" id="KW-1185">Reference proteome</keyword>
<gene>
    <name evidence="2" type="ORF">EIK79_08465</name>
</gene>